<evidence type="ECO:0000313" key="3">
    <source>
        <dbReference type="Proteomes" id="UP000032180"/>
    </source>
</evidence>
<dbReference type="AlphaFoldDB" id="A0A0D9WLW4"/>
<sequence>MSGGALGASSSHPQSMEILLNIHAYPGSSSHRNATTARDSGRNRQTIEVSFYPSTPPLPSILFIGSPDLENPSSAFTVLPRIIRAVEDLILLRVDIDHVSSSSSLSREEDCDYFIYRADTKSPSLKLLPGPYPFCSDDDVGLVRRDSENYTVAALVPSSTPNVYELHRFHSWVGRWSIRRLSVGEPQRGFPIQIPRRSGRLLYHNTSTVIAIGGEYGTMGWVDLWRGILLCDVFVDEPTLRGVPLPLPLELVTCNNGQGVELGCPKSLRGIAVIKTSDGTPCLKLAHLELDTIELPGIIDEETELPSFIMRGWAITTWSNTMMTSSWKDWHRDRRVQSSDITIDNKLNSGLLRSGLLCEQQHSEAKEERALRNVLVSHPTPCCIGTVREDIVYLMARVKFLHPKAWALAVDMTNKKLLAAAEFGTERQTGDPAIYCPTTISKSTNLGAFLGSLILVGGDPGVGKGSLILQLASIVSGTIGAGESSAVVYVSGEESNVLPGTIPPPSTRAISILKLPDLQRVG</sequence>
<dbReference type="InterPro" id="IPR011676">
    <property type="entry name" value="DUF1618"/>
</dbReference>
<protein>
    <recommendedName>
        <fullName evidence="1">DUF1618 domain-containing protein</fullName>
    </recommendedName>
</protein>
<dbReference type="Gene3D" id="3.40.50.300">
    <property type="entry name" value="P-loop containing nucleotide triphosphate hydrolases"/>
    <property type="match status" value="1"/>
</dbReference>
<reference evidence="2 3" key="1">
    <citation type="submission" date="2012-08" db="EMBL/GenBank/DDBJ databases">
        <title>Oryza genome evolution.</title>
        <authorList>
            <person name="Wing R.A."/>
        </authorList>
    </citation>
    <scope>NUCLEOTIDE SEQUENCE</scope>
</reference>
<dbReference type="eggNOG" id="ENOG502R690">
    <property type="taxonomic scope" value="Eukaryota"/>
</dbReference>
<dbReference type="PANTHER" id="PTHR33074">
    <property type="entry name" value="EXPRESSED PROTEIN-RELATED"/>
    <property type="match status" value="1"/>
</dbReference>
<dbReference type="InterPro" id="IPR027417">
    <property type="entry name" value="P-loop_NTPase"/>
</dbReference>
<evidence type="ECO:0000259" key="1">
    <source>
        <dbReference type="Pfam" id="PF07762"/>
    </source>
</evidence>
<organism evidence="2 3">
    <name type="scientific">Leersia perrieri</name>
    <dbReference type="NCBI Taxonomy" id="77586"/>
    <lineage>
        <taxon>Eukaryota</taxon>
        <taxon>Viridiplantae</taxon>
        <taxon>Streptophyta</taxon>
        <taxon>Embryophyta</taxon>
        <taxon>Tracheophyta</taxon>
        <taxon>Spermatophyta</taxon>
        <taxon>Magnoliopsida</taxon>
        <taxon>Liliopsida</taxon>
        <taxon>Poales</taxon>
        <taxon>Poaceae</taxon>
        <taxon>BOP clade</taxon>
        <taxon>Oryzoideae</taxon>
        <taxon>Oryzeae</taxon>
        <taxon>Oryzinae</taxon>
        <taxon>Leersia</taxon>
    </lineage>
</organism>
<dbReference type="Gramene" id="LPERR06G03000.1">
    <property type="protein sequence ID" value="LPERR06G03000.1"/>
    <property type="gene ID" value="LPERR06G03000"/>
</dbReference>
<dbReference type="Proteomes" id="UP000032180">
    <property type="component" value="Chromosome 6"/>
</dbReference>
<proteinExistence type="predicted"/>
<dbReference type="Pfam" id="PF07762">
    <property type="entry name" value="DUF1618"/>
    <property type="match status" value="1"/>
</dbReference>
<keyword evidence="3" id="KW-1185">Reference proteome</keyword>
<evidence type="ECO:0000313" key="2">
    <source>
        <dbReference type="EnsemblPlants" id="LPERR06G03000.1"/>
    </source>
</evidence>
<reference evidence="2" key="3">
    <citation type="submission" date="2015-04" db="UniProtKB">
        <authorList>
            <consortium name="EnsemblPlants"/>
        </authorList>
    </citation>
    <scope>IDENTIFICATION</scope>
</reference>
<accession>A0A0D9WLW4</accession>
<dbReference type="PANTHER" id="PTHR33074:SF62">
    <property type="entry name" value="EXPRESSED PROTEIN"/>
    <property type="match status" value="1"/>
</dbReference>
<name>A0A0D9WLW4_9ORYZ</name>
<reference evidence="3" key="2">
    <citation type="submission" date="2013-12" db="EMBL/GenBank/DDBJ databases">
        <authorList>
            <person name="Yu Y."/>
            <person name="Lee S."/>
            <person name="de Baynast K."/>
            <person name="Wissotski M."/>
            <person name="Liu L."/>
            <person name="Talag J."/>
            <person name="Goicoechea J."/>
            <person name="Angelova A."/>
            <person name="Jetty R."/>
            <person name="Kudrna D."/>
            <person name="Golser W."/>
            <person name="Rivera L."/>
            <person name="Zhang J."/>
            <person name="Wing R."/>
        </authorList>
    </citation>
    <scope>NUCLEOTIDE SEQUENCE</scope>
</reference>
<feature type="domain" description="DUF1618" evidence="1">
    <location>
        <begin position="221"/>
        <end position="348"/>
    </location>
</feature>
<dbReference type="EnsemblPlants" id="LPERR06G03000.1">
    <property type="protein sequence ID" value="LPERR06G03000.1"/>
    <property type="gene ID" value="LPERR06G03000"/>
</dbReference>